<accession>A0ABW2HE79</accession>
<comment type="caution">
    <text evidence="1">The sequence shown here is derived from an EMBL/GenBank/DDBJ whole genome shotgun (WGS) entry which is preliminary data.</text>
</comment>
<sequence>MTDVAKLTLVDLERVAQRLHGDFPGRLQTEAGSIAGSVLYLDVAPAGAPPERGVVVIIDDEVSINDPGGFRHSIDLDRGDPATALIEALRRIVAYGHIAAKRFGFTVSLIAGENDDPAVARLRARSRQLRSLSDGWLTPEPD</sequence>
<dbReference type="RefSeq" id="WP_262874345.1">
    <property type="nucleotide sequence ID" value="NZ_BAABKW010000004.1"/>
</dbReference>
<reference evidence="2" key="1">
    <citation type="journal article" date="2019" name="Int. J. Syst. Evol. Microbiol.">
        <title>The Global Catalogue of Microorganisms (GCM) 10K type strain sequencing project: providing services to taxonomists for standard genome sequencing and annotation.</title>
        <authorList>
            <consortium name="The Broad Institute Genomics Platform"/>
            <consortium name="The Broad Institute Genome Sequencing Center for Infectious Disease"/>
            <person name="Wu L."/>
            <person name="Ma J."/>
        </authorList>
    </citation>
    <scope>NUCLEOTIDE SEQUENCE [LARGE SCALE GENOMIC DNA]</scope>
    <source>
        <strain evidence="2">CGMCC 1.15772</strain>
    </source>
</reference>
<proteinExistence type="predicted"/>
<protein>
    <submittedName>
        <fullName evidence="1">Uncharacterized protein</fullName>
    </submittedName>
</protein>
<evidence type="ECO:0000313" key="1">
    <source>
        <dbReference type="EMBL" id="MFC7269430.1"/>
    </source>
</evidence>
<name>A0ABW2HE79_9MICO</name>
<evidence type="ECO:0000313" key="2">
    <source>
        <dbReference type="Proteomes" id="UP001596507"/>
    </source>
</evidence>
<dbReference type="EMBL" id="JBHTBE010000002">
    <property type="protein sequence ID" value="MFC7269430.1"/>
    <property type="molecule type" value="Genomic_DNA"/>
</dbReference>
<keyword evidence="2" id="KW-1185">Reference proteome</keyword>
<organism evidence="1 2">
    <name type="scientific">Microbacterium fluvii</name>
    <dbReference type="NCBI Taxonomy" id="415215"/>
    <lineage>
        <taxon>Bacteria</taxon>
        <taxon>Bacillati</taxon>
        <taxon>Actinomycetota</taxon>
        <taxon>Actinomycetes</taxon>
        <taxon>Micrococcales</taxon>
        <taxon>Microbacteriaceae</taxon>
        <taxon>Microbacterium</taxon>
    </lineage>
</organism>
<dbReference type="Proteomes" id="UP001596507">
    <property type="component" value="Unassembled WGS sequence"/>
</dbReference>
<gene>
    <name evidence="1" type="ORF">ACFQRL_10700</name>
</gene>